<feature type="transmembrane region" description="Helical" evidence="1">
    <location>
        <begin position="58"/>
        <end position="79"/>
    </location>
</feature>
<dbReference type="OrthoDB" id="1523022at2"/>
<protein>
    <submittedName>
        <fullName evidence="3">Membrane protein</fullName>
    </submittedName>
</protein>
<keyword evidence="1" id="KW-1133">Transmembrane helix</keyword>
<feature type="transmembrane region" description="Helical" evidence="1">
    <location>
        <begin position="166"/>
        <end position="186"/>
    </location>
</feature>
<dbReference type="GO" id="GO:0080120">
    <property type="term" value="P:CAAX-box protein maturation"/>
    <property type="evidence" value="ECO:0007669"/>
    <property type="project" value="UniProtKB-ARBA"/>
</dbReference>
<dbReference type="EMBL" id="AVBG01000001">
    <property type="protein sequence ID" value="KGP93164.1"/>
    <property type="molecule type" value="Genomic_DNA"/>
</dbReference>
<dbReference type="RefSeq" id="WP_036779487.1">
    <property type="nucleotide sequence ID" value="NZ_AVBG01000001.1"/>
</dbReference>
<feature type="transmembrane region" description="Helical" evidence="1">
    <location>
        <begin position="20"/>
        <end position="38"/>
    </location>
</feature>
<keyword evidence="1" id="KW-0472">Membrane</keyword>
<reference evidence="3 4" key="1">
    <citation type="submission" date="2013-08" db="EMBL/GenBank/DDBJ databases">
        <title>Genome of Pontibacillus chungwhensis.</title>
        <authorList>
            <person name="Wang Q."/>
            <person name="Wang G."/>
        </authorList>
    </citation>
    <scope>NUCLEOTIDE SEQUENCE [LARGE SCALE GENOMIC DNA]</scope>
    <source>
        <strain evidence="3 4">BH030062</strain>
    </source>
</reference>
<evidence type="ECO:0000313" key="3">
    <source>
        <dbReference type="EMBL" id="KGP93164.1"/>
    </source>
</evidence>
<dbReference type="STRING" id="1385513.N780_12715"/>
<evidence type="ECO:0000256" key="1">
    <source>
        <dbReference type="SAM" id="Phobius"/>
    </source>
</evidence>
<name>A0A0A2UZ04_9BACI</name>
<evidence type="ECO:0000259" key="2">
    <source>
        <dbReference type="Pfam" id="PF02517"/>
    </source>
</evidence>
<gene>
    <name evidence="3" type="ORF">N780_12715</name>
</gene>
<keyword evidence="1" id="KW-0812">Transmembrane</keyword>
<dbReference type="Proteomes" id="UP000030153">
    <property type="component" value="Unassembled WGS sequence"/>
</dbReference>
<feature type="transmembrane region" description="Helical" evidence="1">
    <location>
        <begin position="144"/>
        <end position="160"/>
    </location>
</feature>
<comment type="caution">
    <text evidence="3">The sequence shown here is derived from an EMBL/GenBank/DDBJ whole genome shotgun (WGS) entry which is preliminary data.</text>
</comment>
<dbReference type="AlphaFoldDB" id="A0A0A2UZ04"/>
<accession>A0A0A2UZ04</accession>
<dbReference type="Pfam" id="PF02517">
    <property type="entry name" value="Rce1-like"/>
    <property type="match status" value="1"/>
</dbReference>
<dbReference type="InterPro" id="IPR003675">
    <property type="entry name" value="Rce1/LyrA-like_dom"/>
</dbReference>
<feature type="transmembrane region" description="Helical" evidence="1">
    <location>
        <begin position="122"/>
        <end position="139"/>
    </location>
</feature>
<feature type="domain" description="CAAX prenyl protease 2/Lysostaphin resistance protein A-like" evidence="2">
    <location>
        <begin position="96"/>
        <end position="179"/>
    </location>
</feature>
<dbReference type="GO" id="GO:0004175">
    <property type="term" value="F:endopeptidase activity"/>
    <property type="evidence" value="ECO:0007669"/>
    <property type="project" value="UniProtKB-ARBA"/>
</dbReference>
<sequence>MNQADLIKKMTDRQVVTQLYITQIFILVLSLVSSWFLFDSVKDWYNLFAWDMKGILYYGGSAAVLILSIDILLMTVMPKRFYDDGGINEKVFRNLPVIEIMGLTFFVAFAEEMLFRGVIQTEYGYLAASISFALVHIRYLTKPVLFISVIAISFYIGWMYEITNNLWVTIFAHFMIDLVLGVMIRYRILR</sequence>
<organism evidence="3 4">
    <name type="scientific">Pontibacillus chungwhensis BH030062</name>
    <dbReference type="NCBI Taxonomy" id="1385513"/>
    <lineage>
        <taxon>Bacteria</taxon>
        <taxon>Bacillati</taxon>
        <taxon>Bacillota</taxon>
        <taxon>Bacilli</taxon>
        <taxon>Bacillales</taxon>
        <taxon>Bacillaceae</taxon>
        <taxon>Pontibacillus</taxon>
    </lineage>
</organism>
<proteinExistence type="predicted"/>
<dbReference type="eggNOG" id="COG1266">
    <property type="taxonomic scope" value="Bacteria"/>
</dbReference>
<evidence type="ECO:0000313" key="4">
    <source>
        <dbReference type="Proteomes" id="UP000030153"/>
    </source>
</evidence>
<feature type="transmembrane region" description="Helical" evidence="1">
    <location>
        <begin position="91"/>
        <end position="110"/>
    </location>
</feature>
<keyword evidence="4" id="KW-1185">Reference proteome</keyword>